<evidence type="ECO:0000313" key="8">
    <source>
        <dbReference type="EMBL" id="KAK1272647.1"/>
    </source>
</evidence>
<dbReference type="InterPro" id="IPR022702">
    <property type="entry name" value="Cytosine_MeTrfase1_RFD"/>
</dbReference>
<evidence type="ECO:0000256" key="1">
    <source>
        <dbReference type="ARBA" id="ARBA00004123"/>
    </source>
</evidence>
<feature type="domain" description="Zinc finger PHD-type" evidence="7">
    <location>
        <begin position="291"/>
        <end position="357"/>
    </location>
</feature>
<dbReference type="InterPro" id="IPR058939">
    <property type="entry name" value="Mtase_EDM2"/>
</dbReference>
<organism evidence="8 9">
    <name type="scientific">Acorus gramineus</name>
    <name type="common">Dwarf sweet flag</name>
    <dbReference type="NCBI Taxonomy" id="55184"/>
    <lineage>
        <taxon>Eukaryota</taxon>
        <taxon>Viridiplantae</taxon>
        <taxon>Streptophyta</taxon>
        <taxon>Embryophyta</taxon>
        <taxon>Tracheophyta</taxon>
        <taxon>Spermatophyta</taxon>
        <taxon>Magnoliopsida</taxon>
        <taxon>Liliopsida</taxon>
        <taxon>Acoraceae</taxon>
        <taxon>Acorus</taxon>
    </lineage>
</organism>
<dbReference type="EMBL" id="JAUJYN010000004">
    <property type="protein sequence ID" value="KAK1272647.1"/>
    <property type="molecule type" value="Genomic_DNA"/>
</dbReference>
<keyword evidence="2" id="KW-0479">Metal-binding</keyword>
<dbReference type="Proteomes" id="UP001179952">
    <property type="component" value="Unassembled WGS sequence"/>
</dbReference>
<dbReference type="GO" id="GO:0008270">
    <property type="term" value="F:zinc ion binding"/>
    <property type="evidence" value="ECO:0007669"/>
    <property type="project" value="UniProtKB-KW"/>
</dbReference>
<dbReference type="Pfam" id="PF12047">
    <property type="entry name" value="DNMT1-RFD"/>
    <property type="match status" value="1"/>
</dbReference>
<dbReference type="InterPro" id="IPR001965">
    <property type="entry name" value="Znf_PHD"/>
</dbReference>
<dbReference type="GO" id="GO:0005634">
    <property type="term" value="C:nucleus"/>
    <property type="evidence" value="ECO:0007669"/>
    <property type="project" value="UniProtKB-SubCell"/>
</dbReference>
<dbReference type="Gene3D" id="3.30.40.10">
    <property type="entry name" value="Zinc/RING finger domain, C3HC4 (zinc finger)"/>
    <property type="match status" value="2"/>
</dbReference>
<evidence type="ECO:0000256" key="5">
    <source>
        <dbReference type="ARBA" id="ARBA00023242"/>
    </source>
</evidence>
<dbReference type="CDD" id="cd15565">
    <property type="entry name" value="PHD2_NSD"/>
    <property type="match status" value="1"/>
</dbReference>
<feature type="region of interest" description="Disordered" evidence="6">
    <location>
        <begin position="606"/>
        <end position="707"/>
    </location>
</feature>
<evidence type="ECO:0000256" key="3">
    <source>
        <dbReference type="ARBA" id="ARBA00022771"/>
    </source>
</evidence>
<comment type="subcellular location">
    <subcellularLocation>
        <location evidence="1">Nucleus</location>
    </subcellularLocation>
</comment>
<evidence type="ECO:0000259" key="7">
    <source>
        <dbReference type="SMART" id="SM00249"/>
    </source>
</evidence>
<feature type="compositionally biased region" description="Basic residues" evidence="6">
    <location>
        <begin position="659"/>
        <end position="678"/>
    </location>
</feature>
<dbReference type="PANTHER" id="PTHR46235:SF3">
    <property type="entry name" value="PHD FINGER-CONTAINING PROTEIN DDB_G0268158"/>
    <property type="match status" value="1"/>
</dbReference>
<dbReference type="AlphaFoldDB" id="A0AAV9B991"/>
<dbReference type="SMART" id="SM00249">
    <property type="entry name" value="PHD"/>
    <property type="match status" value="1"/>
</dbReference>
<dbReference type="InterPro" id="IPR013083">
    <property type="entry name" value="Znf_RING/FYVE/PHD"/>
</dbReference>
<reference evidence="8" key="2">
    <citation type="submission" date="2023-06" db="EMBL/GenBank/DDBJ databases">
        <authorList>
            <person name="Ma L."/>
            <person name="Liu K.-W."/>
            <person name="Li Z."/>
            <person name="Hsiao Y.-Y."/>
            <person name="Qi Y."/>
            <person name="Fu T."/>
            <person name="Tang G."/>
            <person name="Zhang D."/>
            <person name="Sun W.-H."/>
            <person name="Liu D.-K."/>
            <person name="Li Y."/>
            <person name="Chen G.-Z."/>
            <person name="Liu X.-D."/>
            <person name="Liao X.-Y."/>
            <person name="Jiang Y.-T."/>
            <person name="Yu X."/>
            <person name="Hao Y."/>
            <person name="Huang J."/>
            <person name="Zhao X.-W."/>
            <person name="Ke S."/>
            <person name="Chen Y.-Y."/>
            <person name="Wu W.-L."/>
            <person name="Hsu J.-L."/>
            <person name="Lin Y.-F."/>
            <person name="Huang M.-D."/>
            <person name="Li C.-Y."/>
            <person name="Huang L."/>
            <person name="Wang Z.-W."/>
            <person name="Zhao X."/>
            <person name="Zhong W.-Y."/>
            <person name="Peng D.-H."/>
            <person name="Ahmad S."/>
            <person name="Lan S."/>
            <person name="Zhang J.-S."/>
            <person name="Tsai W.-C."/>
            <person name="Van De Peer Y."/>
            <person name="Liu Z.-J."/>
        </authorList>
    </citation>
    <scope>NUCLEOTIDE SEQUENCE</scope>
    <source>
        <strain evidence="8">SCP</strain>
        <tissue evidence="8">Leaves</tissue>
    </source>
</reference>
<dbReference type="Pfam" id="PF22908">
    <property type="entry name" value="PHD_NSD"/>
    <property type="match status" value="1"/>
</dbReference>
<comment type="caution">
    <text evidence="8">The sequence shown here is derived from an EMBL/GenBank/DDBJ whole genome shotgun (WGS) entry which is preliminary data.</text>
</comment>
<accession>A0AAV9B991</accession>
<evidence type="ECO:0000256" key="2">
    <source>
        <dbReference type="ARBA" id="ARBA00022723"/>
    </source>
</evidence>
<keyword evidence="3" id="KW-0863">Zinc-finger</keyword>
<reference evidence="8" key="1">
    <citation type="journal article" date="2023" name="Nat. Commun.">
        <title>Diploid and tetraploid genomes of Acorus and the evolution of monocots.</title>
        <authorList>
            <person name="Ma L."/>
            <person name="Liu K.W."/>
            <person name="Li Z."/>
            <person name="Hsiao Y.Y."/>
            <person name="Qi Y."/>
            <person name="Fu T."/>
            <person name="Tang G.D."/>
            <person name="Zhang D."/>
            <person name="Sun W.H."/>
            <person name="Liu D.K."/>
            <person name="Li Y."/>
            <person name="Chen G.Z."/>
            <person name="Liu X.D."/>
            <person name="Liao X.Y."/>
            <person name="Jiang Y.T."/>
            <person name="Yu X."/>
            <person name="Hao Y."/>
            <person name="Huang J."/>
            <person name="Zhao X.W."/>
            <person name="Ke S."/>
            <person name="Chen Y.Y."/>
            <person name="Wu W.L."/>
            <person name="Hsu J.L."/>
            <person name="Lin Y.F."/>
            <person name="Huang M.D."/>
            <person name="Li C.Y."/>
            <person name="Huang L."/>
            <person name="Wang Z.W."/>
            <person name="Zhao X."/>
            <person name="Zhong W.Y."/>
            <person name="Peng D.H."/>
            <person name="Ahmad S."/>
            <person name="Lan S."/>
            <person name="Zhang J.S."/>
            <person name="Tsai W.C."/>
            <person name="Van de Peer Y."/>
            <person name="Liu Z.J."/>
        </authorList>
    </citation>
    <scope>NUCLEOTIDE SEQUENCE</scope>
    <source>
        <strain evidence="8">SCP</strain>
    </source>
</reference>
<sequence length="764" mass="86637">MSSLWGDDEAITPDSITNYYFEDGNREPVSYSVLPLRFSNGGDEFVPRTQIGAVSLRGVAGIGNFYWQVKAWRVDVLGPAAEVSVLTKDDKWIRLVKPRRSFEGEIRTISIVVWCLHYLRKNPDALEKSLWEHCRKFFSLYDVRPSEADVVDHLPLISMMMKRDEVLAKSKGGQADLGGKRFIVDNDEDEDEGLSDVMGSDDDEESDLFDTVCAICDNGGELLCSNRLSTVKPYSEFGLSFERCEGICMRSFHPTIEAGDESSCLSLGYTDAKVEAIQNFLCRNCQFKKHQCFICGKLGSSDKCVGAEVFQCASATCGHFYHPKCVAELLHPGNEAAAAQHQKKIASGESFTCPVHKCVVCKRGENKEAVRTALQKLKEGCSIEDAKAVCEPEIVNQIIKWRSKFKVYLAPFLHGLRYTSFGRHFTKKEKLQEIVEKLHWYVCDGDMIVDFCCGANDFSCFMKQKLDETGKNCLFKNYDIIQSKNDFGFVKKDWMTVQRSDLSKCSELIIGLNPPFGVKAALANKFIDKALQFKPKLVILIVPEETERLDKKKRPEYDLIWEDRKSLSGKSFYLPGSFDAKDKQMEQWNVNPPVLNLWSHKSWSQRHRTIAEQQGHTSRDQKEPYPAYEDQAQEAKESHKHQISQPDHNMGDRSGSSKQKQRRRERSMRAKMAKKMRVAQRSGGSGRGPLSQEMHKHNSFAGPSNPVQVDFTEDPYSCGLNRHNCFGFDARSISGLRDPRMGVMPVAQCYAPPQLEMNFGMSRR</sequence>
<proteinExistence type="predicted"/>
<keyword evidence="9" id="KW-1185">Reference proteome</keyword>
<dbReference type="PANTHER" id="PTHR46235">
    <property type="entry name" value="PHD FINGER-CONTAINING PROTEIN DDB_G0268158"/>
    <property type="match status" value="1"/>
</dbReference>
<protein>
    <recommendedName>
        <fullName evidence="7">Zinc finger PHD-type domain-containing protein</fullName>
    </recommendedName>
</protein>
<dbReference type="Pfam" id="PF26055">
    <property type="entry name" value="Mtase_EDM2"/>
    <property type="match status" value="1"/>
</dbReference>
<evidence type="ECO:0000256" key="6">
    <source>
        <dbReference type="SAM" id="MobiDB-lite"/>
    </source>
</evidence>
<evidence type="ECO:0000256" key="4">
    <source>
        <dbReference type="ARBA" id="ARBA00022833"/>
    </source>
</evidence>
<keyword evidence="4" id="KW-0862">Zinc</keyword>
<name>A0AAV9B991_ACOGR</name>
<gene>
    <name evidence="8" type="ORF">QJS04_geneDACA008096</name>
</gene>
<dbReference type="InterPro" id="IPR055198">
    <property type="entry name" value="NSD_PHD"/>
</dbReference>
<keyword evidence="5" id="KW-0539">Nucleus</keyword>
<evidence type="ECO:0000313" key="9">
    <source>
        <dbReference type="Proteomes" id="UP001179952"/>
    </source>
</evidence>